<keyword evidence="5 8" id="KW-0521">NADP</keyword>
<dbReference type="Proteomes" id="UP001596250">
    <property type="component" value="Unassembled WGS sequence"/>
</dbReference>
<sequence length="191" mass="21437">MNIEQAIRERRSVGRVKDVPLDRKVIEKILEAGNWAPSHHATEPWRFYVMTGRGRDVLASAYADIAAEQAEASTSLEDIEDIRQKQAKKAYRAPLVIAVAVSPSSDPKVERKEEFAAAHAAVQNMLLRAHALGLGAIWRSGQPMFHPIMKRAFQLKDHEELVALVYIGEPAVALPEGKRRPVEEKTVWIEQ</sequence>
<dbReference type="EC" id="1.-.-.-" evidence="8"/>
<comment type="similarity">
    <text evidence="2 8">Belongs to the nitroreductase family.</text>
</comment>
<evidence type="ECO:0000256" key="7">
    <source>
        <dbReference type="ARBA" id="ARBA00023027"/>
    </source>
</evidence>
<name>A0ABW1IR15_9BACL</name>
<dbReference type="EMBL" id="JBHSQV010000166">
    <property type="protein sequence ID" value="MFC5987557.1"/>
    <property type="molecule type" value="Genomic_DNA"/>
</dbReference>
<organism evidence="10 11">
    <name type="scientific">Marinicrinis lubricantis</name>
    <dbReference type="NCBI Taxonomy" id="2086470"/>
    <lineage>
        <taxon>Bacteria</taxon>
        <taxon>Bacillati</taxon>
        <taxon>Bacillota</taxon>
        <taxon>Bacilli</taxon>
        <taxon>Bacillales</taxon>
        <taxon>Paenibacillaceae</taxon>
    </lineage>
</organism>
<comment type="caution">
    <text evidence="10">The sequence shown here is derived from an EMBL/GenBank/DDBJ whole genome shotgun (WGS) entry which is preliminary data.</text>
</comment>
<dbReference type="Gene3D" id="3.40.109.10">
    <property type="entry name" value="NADH Oxidase"/>
    <property type="match status" value="1"/>
</dbReference>
<dbReference type="PANTHER" id="PTHR43821:SF1">
    <property type="entry name" value="NAD(P)H NITROREDUCTASE YDJA-RELATED"/>
    <property type="match status" value="1"/>
</dbReference>
<keyword evidence="4 8" id="KW-0288">FMN</keyword>
<evidence type="ECO:0000256" key="5">
    <source>
        <dbReference type="ARBA" id="ARBA00022857"/>
    </source>
</evidence>
<dbReference type="InterPro" id="IPR026021">
    <property type="entry name" value="YdjA-like"/>
</dbReference>
<feature type="domain" description="Nitroreductase" evidence="9">
    <location>
        <begin position="7"/>
        <end position="168"/>
    </location>
</feature>
<dbReference type="InterPro" id="IPR029479">
    <property type="entry name" value="Nitroreductase"/>
</dbReference>
<dbReference type="PANTHER" id="PTHR43821">
    <property type="entry name" value="NAD(P)H NITROREDUCTASE YDJA-RELATED"/>
    <property type="match status" value="1"/>
</dbReference>
<evidence type="ECO:0000259" key="9">
    <source>
        <dbReference type="Pfam" id="PF00881"/>
    </source>
</evidence>
<evidence type="ECO:0000256" key="8">
    <source>
        <dbReference type="PIRNR" id="PIRNR000232"/>
    </source>
</evidence>
<dbReference type="SUPFAM" id="SSF55469">
    <property type="entry name" value="FMN-dependent nitroreductase-like"/>
    <property type="match status" value="1"/>
</dbReference>
<evidence type="ECO:0000256" key="1">
    <source>
        <dbReference type="ARBA" id="ARBA00001917"/>
    </source>
</evidence>
<keyword evidence="7 8" id="KW-0520">NAD</keyword>
<protein>
    <recommendedName>
        <fullName evidence="8">Putative NAD(P)H nitroreductase</fullName>
        <ecNumber evidence="8">1.-.-.-</ecNumber>
    </recommendedName>
</protein>
<reference evidence="11" key="1">
    <citation type="journal article" date="2019" name="Int. J. Syst. Evol. Microbiol.">
        <title>The Global Catalogue of Microorganisms (GCM) 10K type strain sequencing project: providing services to taxonomists for standard genome sequencing and annotation.</title>
        <authorList>
            <consortium name="The Broad Institute Genomics Platform"/>
            <consortium name="The Broad Institute Genome Sequencing Center for Infectious Disease"/>
            <person name="Wu L."/>
            <person name="Ma J."/>
        </authorList>
    </citation>
    <scope>NUCLEOTIDE SEQUENCE [LARGE SCALE GENOMIC DNA]</scope>
    <source>
        <strain evidence="11">CCM 8749</strain>
    </source>
</reference>
<evidence type="ECO:0000256" key="2">
    <source>
        <dbReference type="ARBA" id="ARBA00007118"/>
    </source>
</evidence>
<evidence type="ECO:0000256" key="3">
    <source>
        <dbReference type="ARBA" id="ARBA00022630"/>
    </source>
</evidence>
<dbReference type="RefSeq" id="WP_379894960.1">
    <property type="nucleotide sequence ID" value="NZ_CBCSCT010000034.1"/>
</dbReference>
<dbReference type="CDD" id="cd02135">
    <property type="entry name" value="YdjA-like"/>
    <property type="match status" value="1"/>
</dbReference>
<gene>
    <name evidence="10" type="ORF">ACFPXP_14215</name>
</gene>
<keyword evidence="11" id="KW-1185">Reference proteome</keyword>
<dbReference type="InterPro" id="IPR000415">
    <property type="entry name" value="Nitroreductase-like"/>
</dbReference>
<proteinExistence type="inferred from homology"/>
<dbReference type="PIRSF" id="PIRSF000232">
    <property type="entry name" value="YdjA"/>
    <property type="match status" value="1"/>
</dbReference>
<evidence type="ECO:0000256" key="6">
    <source>
        <dbReference type="ARBA" id="ARBA00023002"/>
    </source>
</evidence>
<evidence type="ECO:0000313" key="10">
    <source>
        <dbReference type="EMBL" id="MFC5987557.1"/>
    </source>
</evidence>
<evidence type="ECO:0000256" key="4">
    <source>
        <dbReference type="ARBA" id="ARBA00022643"/>
    </source>
</evidence>
<comment type="cofactor">
    <cofactor evidence="1 8">
        <name>FMN</name>
        <dbReference type="ChEBI" id="CHEBI:58210"/>
    </cofactor>
</comment>
<accession>A0ABW1IR15</accession>
<dbReference type="InterPro" id="IPR052530">
    <property type="entry name" value="NAD(P)H_nitroreductase"/>
</dbReference>
<evidence type="ECO:0000313" key="11">
    <source>
        <dbReference type="Proteomes" id="UP001596250"/>
    </source>
</evidence>
<keyword evidence="3 8" id="KW-0285">Flavoprotein</keyword>
<keyword evidence="6 8" id="KW-0560">Oxidoreductase</keyword>
<dbReference type="Pfam" id="PF00881">
    <property type="entry name" value="Nitroreductase"/>
    <property type="match status" value="1"/>
</dbReference>